<evidence type="ECO:0000313" key="13">
    <source>
        <dbReference type="Proteomes" id="UP000593575"/>
    </source>
</evidence>
<evidence type="ECO:0000256" key="2">
    <source>
        <dbReference type="ARBA" id="ARBA00022614"/>
    </source>
</evidence>
<gene>
    <name evidence="12" type="ORF">Goarm_008536</name>
</gene>
<evidence type="ECO:0000256" key="6">
    <source>
        <dbReference type="ARBA" id="ARBA00022989"/>
    </source>
</evidence>
<feature type="region of interest" description="Disordered" evidence="9">
    <location>
        <begin position="368"/>
        <end position="387"/>
    </location>
</feature>
<dbReference type="InterPro" id="IPR011009">
    <property type="entry name" value="Kinase-like_dom_sf"/>
</dbReference>
<dbReference type="AlphaFoldDB" id="A0A7J9JQ94"/>
<evidence type="ECO:0000256" key="4">
    <source>
        <dbReference type="ARBA" id="ARBA00022729"/>
    </source>
</evidence>
<feature type="non-terminal residue" evidence="12">
    <location>
        <position position="1"/>
    </location>
</feature>
<keyword evidence="4" id="KW-0732">Signal</keyword>
<keyword evidence="3 10" id="KW-0812">Transmembrane</keyword>
<reference evidence="12 13" key="1">
    <citation type="journal article" date="2019" name="Genome Biol. Evol.">
        <title>Insights into the evolution of the New World diploid cottons (Gossypium, subgenus Houzingenia) based on genome sequencing.</title>
        <authorList>
            <person name="Grover C.E."/>
            <person name="Arick M.A. 2nd"/>
            <person name="Thrash A."/>
            <person name="Conover J.L."/>
            <person name="Sanders W.S."/>
            <person name="Peterson D.G."/>
            <person name="Frelichowski J.E."/>
            <person name="Scheffler J.A."/>
            <person name="Scheffler B.E."/>
            <person name="Wendel J.F."/>
        </authorList>
    </citation>
    <scope>NUCLEOTIDE SEQUENCE [LARGE SCALE GENOMIC DNA]</scope>
    <source>
        <strain evidence="12">6</strain>
        <tissue evidence="12">Leaf</tissue>
    </source>
</reference>
<evidence type="ECO:0000256" key="3">
    <source>
        <dbReference type="ARBA" id="ARBA00022692"/>
    </source>
</evidence>
<feature type="region of interest" description="Disordered" evidence="9">
    <location>
        <begin position="427"/>
        <end position="450"/>
    </location>
</feature>
<evidence type="ECO:0000259" key="11">
    <source>
        <dbReference type="PROSITE" id="PS50011"/>
    </source>
</evidence>
<keyword evidence="13" id="KW-1185">Reference proteome</keyword>
<feature type="transmembrane region" description="Helical" evidence="10">
    <location>
        <begin position="339"/>
        <end position="361"/>
    </location>
</feature>
<sequence>MFHQEDAGLNVEMAKLAFAKGIWSYVCKMDNALRKYAVISHPPTSPSVSPSTLIQKVPPELDMINGDALPAVSASMATFEPVNDKPREKRLSRKPSKKFVAKSLLVIGGVICLSRGHSGLGAKVAMAYILTKLRKRVNALNVMFKSLKAPSQLSGWRVSGGDPCSDSWQGVKCSGSRVTEISLSNYGLNGELGYQLSNLTSLTSLDVSKNNLNDQIPYQLPPNAVRINLSHNQFTGNVPYSISQMSNIESMRLQNNQLTGTLNVLADLPIEDLNVENNKFSGWIPNELKGIRSLKTGGNSWSTGKAPPPPPGVRHRHPNAKEDQDNKDDGKKSKLVRNVAIVAGSCLGAMLVFAALMAVFARPKAAHPSSQFLDEERNTGTKDNTPFQSRELAGAQYVSNVKESKGLKTIQSGVTLDQASLQISGPMGLNRSVSGRGSSVSEQTSRLKGRSSTSAPVIAYSLADLQNATGDFASRNLQGEGNIGRVYRAKCEDGKVLAVKKIDPILIQGEKPEGFAEIVANISKLHHPNIAEFVGYCSERGNYLLVYDHYRNGSLHEFLHVSDDFSKPLTWNTRVSIALGAARAVEYLHDVCSPPIVHKNIKSSNILLDLELTPHLSDYGMAHFHQRTSQNLGMGYNAPECSRPSAYTLKSDVYSFGVVMLELLTGRMPLDNKRPKTEQCLVKWASPRLQDNDALAAMVDPALRGLYPPKSLSPFADIIAHCVKSDPKLRPAMSEVVQSLIQLVQQSNMNLGDDLSTSRRTEDSDY</sequence>
<dbReference type="FunFam" id="1.10.510.10:FF:000095">
    <property type="entry name" value="protein STRUBBELIG-RECEPTOR FAMILY 8"/>
    <property type="match status" value="1"/>
</dbReference>
<evidence type="ECO:0000256" key="5">
    <source>
        <dbReference type="ARBA" id="ARBA00022737"/>
    </source>
</evidence>
<evidence type="ECO:0000313" key="12">
    <source>
        <dbReference type="EMBL" id="MBA0836309.1"/>
    </source>
</evidence>
<dbReference type="EMBL" id="JABFAE010000009">
    <property type="protein sequence ID" value="MBA0836309.1"/>
    <property type="molecule type" value="Genomic_DNA"/>
</dbReference>
<dbReference type="Proteomes" id="UP000593575">
    <property type="component" value="Unassembled WGS sequence"/>
</dbReference>
<dbReference type="PANTHER" id="PTHR48007">
    <property type="entry name" value="LEUCINE-RICH REPEAT RECEPTOR-LIKE PROTEIN KINASE PXC1"/>
    <property type="match status" value="1"/>
</dbReference>
<dbReference type="GO" id="GO:0016020">
    <property type="term" value="C:membrane"/>
    <property type="evidence" value="ECO:0007669"/>
    <property type="project" value="UniProtKB-SubCell"/>
</dbReference>
<dbReference type="Pfam" id="PF07714">
    <property type="entry name" value="PK_Tyr_Ser-Thr"/>
    <property type="match status" value="1"/>
</dbReference>
<dbReference type="PROSITE" id="PS50011">
    <property type="entry name" value="PROTEIN_KINASE_DOM"/>
    <property type="match status" value="1"/>
</dbReference>
<name>A0A7J9JQ94_9ROSI</name>
<feature type="compositionally biased region" description="Basic and acidic residues" evidence="9">
    <location>
        <begin position="319"/>
        <end position="331"/>
    </location>
</feature>
<comment type="subcellular location">
    <subcellularLocation>
        <location evidence="1">Membrane</location>
    </subcellularLocation>
</comment>
<evidence type="ECO:0000256" key="10">
    <source>
        <dbReference type="SAM" id="Phobius"/>
    </source>
</evidence>
<dbReference type="Gene3D" id="3.80.10.10">
    <property type="entry name" value="Ribonuclease Inhibitor"/>
    <property type="match status" value="1"/>
</dbReference>
<keyword evidence="8" id="KW-0675">Receptor</keyword>
<dbReference type="InterPro" id="IPR001245">
    <property type="entry name" value="Ser-Thr/Tyr_kinase_cat_dom"/>
</dbReference>
<keyword evidence="2" id="KW-0433">Leucine-rich repeat</keyword>
<comment type="caution">
    <text evidence="12">The sequence shown here is derived from an EMBL/GenBank/DDBJ whole genome shotgun (WGS) entry which is preliminary data.</text>
</comment>
<keyword evidence="7 10" id="KW-0472">Membrane</keyword>
<feature type="compositionally biased region" description="Low complexity" evidence="9">
    <location>
        <begin position="431"/>
        <end position="441"/>
    </location>
</feature>
<evidence type="ECO:0000256" key="8">
    <source>
        <dbReference type="ARBA" id="ARBA00023170"/>
    </source>
</evidence>
<dbReference type="FunFam" id="3.30.200.20:FF:000125">
    <property type="entry name" value="Protein STRUBBELIG-RECEPTOR FAMILY 8"/>
    <property type="match status" value="1"/>
</dbReference>
<dbReference type="FunFam" id="3.80.10.10:FF:000062">
    <property type="entry name" value="protein STRUBBELIG-RECEPTOR FAMILY 3"/>
    <property type="match status" value="1"/>
</dbReference>
<proteinExistence type="predicted"/>
<dbReference type="Gene3D" id="1.10.510.10">
    <property type="entry name" value="Transferase(Phosphotransferase) domain 1"/>
    <property type="match status" value="1"/>
</dbReference>
<evidence type="ECO:0000256" key="1">
    <source>
        <dbReference type="ARBA" id="ARBA00004370"/>
    </source>
</evidence>
<dbReference type="SUPFAM" id="SSF52058">
    <property type="entry name" value="L domain-like"/>
    <property type="match status" value="1"/>
</dbReference>
<evidence type="ECO:0000256" key="9">
    <source>
        <dbReference type="SAM" id="MobiDB-lite"/>
    </source>
</evidence>
<dbReference type="InterPro" id="IPR013210">
    <property type="entry name" value="LRR_N_plant-typ"/>
</dbReference>
<accession>A0A7J9JQ94</accession>
<dbReference type="Pfam" id="PF00560">
    <property type="entry name" value="LRR_1"/>
    <property type="match status" value="1"/>
</dbReference>
<dbReference type="Gene3D" id="3.30.200.20">
    <property type="entry name" value="Phosphorylase Kinase, domain 1"/>
    <property type="match status" value="1"/>
</dbReference>
<dbReference type="SUPFAM" id="SSF56112">
    <property type="entry name" value="Protein kinase-like (PK-like)"/>
    <property type="match status" value="1"/>
</dbReference>
<dbReference type="GO" id="GO:0005524">
    <property type="term" value="F:ATP binding"/>
    <property type="evidence" value="ECO:0007669"/>
    <property type="project" value="InterPro"/>
</dbReference>
<keyword evidence="5" id="KW-0677">Repeat</keyword>
<protein>
    <recommendedName>
        <fullName evidence="11">Protein kinase domain-containing protein</fullName>
    </recommendedName>
</protein>
<dbReference type="PANTHER" id="PTHR48007:SF13">
    <property type="entry name" value="PROTEIN STRUBBELIG-RECEPTOR FAMILY 4"/>
    <property type="match status" value="1"/>
</dbReference>
<dbReference type="InterPro" id="IPR046959">
    <property type="entry name" value="PRK1-6/SRF4-like"/>
</dbReference>
<feature type="domain" description="Protein kinase" evidence="11">
    <location>
        <begin position="472"/>
        <end position="744"/>
    </location>
</feature>
<evidence type="ECO:0000256" key="7">
    <source>
        <dbReference type="ARBA" id="ARBA00023136"/>
    </source>
</evidence>
<keyword evidence="6 10" id="KW-1133">Transmembrane helix</keyword>
<dbReference type="Pfam" id="PF08263">
    <property type="entry name" value="LRRNT_2"/>
    <property type="match status" value="1"/>
</dbReference>
<dbReference type="GO" id="GO:0004672">
    <property type="term" value="F:protein kinase activity"/>
    <property type="evidence" value="ECO:0007669"/>
    <property type="project" value="InterPro"/>
</dbReference>
<dbReference type="InterPro" id="IPR000719">
    <property type="entry name" value="Prot_kinase_dom"/>
</dbReference>
<dbReference type="InterPro" id="IPR001611">
    <property type="entry name" value="Leu-rich_rpt"/>
</dbReference>
<feature type="region of interest" description="Disordered" evidence="9">
    <location>
        <begin position="295"/>
        <end position="331"/>
    </location>
</feature>
<organism evidence="12 13">
    <name type="scientific">Gossypium armourianum</name>
    <dbReference type="NCBI Taxonomy" id="34283"/>
    <lineage>
        <taxon>Eukaryota</taxon>
        <taxon>Viridiplantae</taxon>
        <taxon>Streptophyta</taxon>
        <taxon>Embryophyta</taxon>
        <taxon>Tracheophyta</taxon>
        <taxon>Spermatophyta</taxon>
        <taxon>Magnoliopsida</taxon>
        <taxon>eudicotyledons</taxon>
        <taxon>Gunneridae</taxon>
        <taxon>Pentapetalae</taxon>
        <taxon>rosids</taxon>
        <taxon>malvids</taxon>
        <taxon>Malvales</taxon>
        <taxon>Malvaceae</taxon>
        <taxon>Malvoideae</taxon>
        <taxon>Gossypium</taxon>
    </lineage>
</organism>
<dbReference type="InterPro" id="IPR032675">
    <property type="entry name" value="LRR_dom_sf"/>
</dbReference>